<dbReference type="SUPFAM" id="SSF46785">
    <property type="entry name" value="Winged helix' DNA-binding domain"/>
    <property type="match status" value="1"/>
</dbReference>
<evidence type="ECO:0000313" key="7">
    <source>
        <dbReference type="Proteomes" id="UP000236732"/>
    </source>
</evidence>
<evidence type="ECO:0000256" key="1">
    <source>
        <dbReference type="ARBA" id="ARBA00009437"/>
    </source>
</evidence>
<keyword evidence="4" id="KW-0804">Transcription</keyword>
<dbReference type="Pfam" id="PF03466">
    <property type="entry name" value="LysR_substrate"/>
    <property type="match status" value="1"/>
</dbReference>
<dbReference type="InterPro" id="IPR005119">
    <property type="entry name" value="LysR_subst-bd"/>
</dbReference>
<dbReference type="PANTHER" id="PTHR30346">
    <property type="entry name" value="TRANSCRIPTIONAL DUAL REGULATOR HCAR-RELATED"/>
    <property type="match status" value="1"/>
</dbReference>
<evidence type="ECO:0000256" key="3">
    <source>
        <dbReference type="ARBA" id="ARBA00023125"/>
    </source>
</evidence>
<dbReference type="PROSITE" id="PS50931">
    <property type="entry name" value="HTH_LYSR"/>
    <property type="match status" value="1"/>
</dbReference>
<dbReference type="GO" id="GO:0003677">
    <property type="term" value="F:DNA binding"/>
    <property type="evidence" value="ECO:0007669"/>
    <property type="project" value="UniProtKB-KW"/>
</dbReference>
<dbReference type="SUPFAM" id="SSF53850">
    <property type="entry name" value="Periplasmic binding protein-like II"/>
    <property type="match status" value="1"/>
</dbReference>
<keyword evidence="2" id="KW-0805">Transcription regulation</keyword>
<dbReference type="InterPro" id="IPR000847">
    <property type="entry name" value="LysR_HTH_N"/>
</dbReference>
<evidence type="ECO:0000256" key="2">
    <source>
        <dbReference type="ARBA" id="ARBA00023015"/>
    </source>
</evidence>
<keyword evidence="7" id="KW-1185">Reference proteome</keyword>
<dbReference type="GO" id="GO:0032993">
    <property type="term" value="C:protein-DNA complex"/>
    <property type="evidence" value="ECO:0007669"/>
    <property type="project" value="TreeGrafter"/>
</dbReference>
<evidence type="ECO:0000259" key="5">
    <source>
        <dbReference type="PROSITE" id="PS50931"/>
    </source>
</evidence>
<dbReference type="Gene3D" id="1.10.10.10">
    <property type="entry name" value="Winged helix-like DNA-binding domain superfamily/Winged helix DNA-binding domain"/>
    <property type="match status" value="1"/>
</dbReference>
<feature type="domain" description="HTH lysR-type" evidence="5">
    <location>
        <begin position="7"/>
        <end position="59"/>
    </location>
</feature>
<dbReference type="OrthoDB" id="79118at2"/>
<gene>
    <name evidence="6" type="ORF">SAMN05444920_102214</name>
</gene>
<evidence type="ECO:0000313" key="6">
    <source>
        <dbReference type="EMBL" id="SEG21225.1"/>
    </source>
</evidence>
<evidence type="ECO:0000256" key="4">
    <source>
        <dbReference type="ARBA" id="ARBA00023163"/>
    </source>
</evidence>
<dbReference type="InterPro" id="IPR036390">
    <property type="entry name" value="WH_DNA-bd_sf"/>
</dbReference>
<dbReference type="PANTHER" id="PTHR30346:SF0">
    <property type="entry name" value="HCA OPERON TRANSCRIPTIONAL ACTIVATOR HCAR"/>
    <property type="match status" value="1"/>
</dbReference>
<dbReference type="InterPro" id="IPR036388">
    <property type="entry name" value="WH-like_DNA-bd_sf"/>
</dbReference>
<organism evidence="6 7">
    <name type="scientific">Nonomuraea solani</name>
    <dbReference type="NCBI Taxonomy" id="1144553"/>
    <lineage>
        <taxon>Bacteria</taxon>
        <taxon>Bacillati</taxon>
        <taxon>Actinomycetota</taxon>
        <taxon>Actinomycetes</taxon>
        <taxon>Streptosporangiales</taxon>
        <taxon>Streptosporangiaceae</taxon>
        <taxon>Nonomuraea</taxon>
    </lineage>
</organism>
<dbReference type="Pfam" id="PF00126">
    <property type="entry name" value="HTH_1"/>
    <property type="match status" value="1"/>
</dbReference>
<dbReference type="FunFam" id="1.10.10.10:FF:000001">
    <property type="entry name" value="LysR family transcriptional regulator"/>
    <property type="match status" value="1"/>
</dbReference>
<dbReference type="GO" id="GO:0003700">
    <property type="term" value="F:DNA-binding transcription factor activity"/>
    <property type="evidence" value="ECO:0007669"/>
    <property type="project" value="InterPro"/>
</dbReference>
<protein>
    <submittedName>
        <fullName evidence="6">DNA-binding transcriptional regulator, LysR family</fullName>
    </submittedName>
</protein>
<keyword evidence="3 6" id="KW-0238">DNA-binding</keyword>
<dbReference type="Gene3D" id="3.40.190.10">
    <property type="entry name" value="Periplasmic binding protein-like II"/>
    <property type="match status" value="2"/>
</dbReference>
<dbReference type="AlphaFoldDB" id="A0A1H5YBV4"/>
<dbReference type="Proteomes" id="UP000236732">
    <property type="component" value="Unassembled WGS sequence"/>
</dbReference>
<dbReference type="EMBL" id="FNVT01000002">
    <property type="protein sequence ID" value="SEG21225.1"/>
    <property type="molecule type" value="Genomic_DNA"/>
</dbReference>
<sequence>MLDRVELESFLVLAEELHFGRTAQRLHVTTGRVSQAIKQLERRVGVPLFERTSRFVRLTAVGSRLYDDLRPACDQIEAGLARAIASGRGIRGVLRVGYSSPWCGDLVVRAADVFRVRHPGCEVHIQEVQLRDPLGPLRAGELDLQLTEFPIDEPDITTGPVIYTEPRALMVASGHPLARHESVSLEDLAETTLVSISGQVPAYWLEYHYPRHTPAGRPIPQGPAVGFWQETLSHVSAGKVVSTAAARAAHYFSHPGVTYVPYRDAPPIEYGLLWPAAAENTRVRAFVHIVCDLATASRA</sequence>
<accession>A0A1H5YBV4</accession>
<reference evidence="6 7" key="1">
    <citation type="submission" date="2016-10" db="EMBL/GenBank/DDBJ databases">
        <authorList>
            <person name="de Groot N.N."/>
        </authorList>
    </citation>
    <scope>NUCLEOTIDE SEQUENCE [LARGE SCALE GENOMIC DNA]</scope>
    <source>
        <strain evidence="6 7">CGMCC 4.7037</strain>
    </source>
</reference>
<comment type="similarity">
    <text evidence="1">Belongs to the LysR transcriptional regulatory family.</text>
</comment>
<dbReference type="RefSeq" id="WP_103954939.1">
    <property type="nucleotide sequence ID" value="NZ_FNVT01000002.1"/>
</dbReference>
<proteinExistence type="inferred from homology"/>
<name>A0A1H5YBV4_9ACTN</name>